<keyword evidence="3" id="KW-1185">Reference proteome</keyword>
<evidence type="ECO:0000256" key="1">
    <source>
        <dbReference type="SAM" id="MobiDB-lite"/>
    </source>
</evidence>
<protein>
    <submittedName>
        <fullName evidence="2">Uncharacterized protein</fullName>
    </submittedName>
</protein>
<dbReference type="RefSeq" id="XP_044552565.1">
    <property type="nucleotide sequence ID" value="XM_044687715.1"/>
</dbReference>
<accession>A0AA88GZN2</accession>
<comment type="caution">
    <text evidence="2">The sequence shown here is derived from an EMBL/GenBank/DDBJ whole genome shotgun (WGS) entry which is preliminary data.</text>
</comment>
<dbReference type="AlphaFoldDB" id="A0AA88GZN2"/>
<proteinExistence type="predicted"/>
<dbReference type="Proteomes" id="UP000816034">
    <property type="component" value="Unassembled WGS sequence"/>
</dbReference>
<evidence type="ECO:0000313" key="3">
    <source>
        <dbReference type="Proteomes" id="UP000816034"/>
    </source>
</evidence>
<reference evidence="2 3" key="1">
    <citation type="journal article" date="2018" name="BMC Genomics">
        <title>The genome of Naegleria lovaniensis, the basis for a comparative approach to unravel pathogenicity factors of the human pathogenic amoeba N. fowleri.</title>
        <authorList>
            <person name="Liechti N."/>
            <person name="Schurch N."/>
            <person name="Bruggmann R."/>
            <person name="Wittwer M."/>
        </authorList>
    </citation>
    <scope>NUCLEOTIDE SEQUENCE [LARGE SCALE GENOMIC DNA]</scope>
    <source>
        <strain evidence="2 3">ATCC 30569</strain>
    </source>
</reference>
<dbReference type="GeneID" id="68092474"/>
<feature type="region of interest" description="Disordered" evidence="1">
    <location>
        <begin position="83"/>
        <end position="104"/>
    </location>
</feature>
<name>A0AA88GZN2_NAELO</name>
<evidence type="ECO:0000313" key="2">
    <source>
        <dbReference type="EMBL" id="KAG2388573.1"/>
    </source>
</evidence>
<dbReference type="EMBL" id="PYSW02000009">
    <property type="protein sequence ID" value="KAG2388573.1"/>
    <property type="molecule type" value="Genomic_DNA"/>
</dbReference>
<sequence>MATILTDPMLLDANSSLDCANNEQASNSLNDYRFKEYEEPLFPTEGLTVDDLLSDQEDDDQDQLNDHELNSISNHLMRHDQATNAVTPPDNTFHPHDDPQRSLNQNLNANSHVVTKPNPTTTYVNFSSVEENNHRIILNPNLGPQFPCQNVMVQNVGYAPPFMQQNYYFHPSNPMGYLFRALLGDLSSRNHGSTHLPVGNYGNFGCPYGYGCATAIYNPIIVPPLPPPPFPLNVAMSGGGGMSHVQSFHFPPYAFMPQPFVHQIMQPSIMQQGTVNNSHKRTCSDATIVRTNNSSSLESSKKKRKKHTIPTMPVMASPIKLDHRNTYIEYVLQNGIIPTTPILIHVYSVPDSQYEPEIDKLKKAMRLYSIEITLAPNSRIYNNQRIYIPCIFRYIKKQANDDNNPKPSIYVRFDTSDEFHFLYCQGSKGPKGQVCNMVTISESQGNSRSFRKACLNQYKFLASTNASFKLVHQPCSASSSSTNGNLIQNNQEAAILIDGLTLDANIPPKYLTK</sequence>
<organism evidence="2 3">
    <name type="scientific">Naegleria lovaniensis</name>
    <name type="common">Amoeba</name>
    <dbReference type="NCBI Taxonomy" id="51637"/>
    <lineage>
        <taxon>Eukaryota</taxon>
        <taxon>Discoba</taxon>
        <taxon>Heterolobosea</taxon>
        <taxon>Tetramitia</taxon>
        <taxon>Eutetramitia</taxon>
        <taxon>Vahlkampfiidae</taxon>
        <taxon>Naegleria</taxon>
    </lineage>
</organism>
<gene>
    <name evidence="2" type="ORF">C9374_000012</name>
</gene>